<proteinExistence type="predicted"/>
<dbReference type="SUPFAM" id="SSF109604">
    <property type="entry name" value="HD-domain/PDEase-like"/>
    <property type="match status" value="1"/>
</dbReference>
<evidence type="ECO:0000313" key="3">
    <source>
        <dbReference type="EMBL" id="GAA2938237.1"/>
    </source>
</evidence>
<dbReference type="InterPro" id="IPR006675">
    <property type="entry name" value="HDIG_dom"/>
</dbReference>
<feature type="compositionally biased region" description="Low complexity" evidence="1">
    <location>
        <begin position="48"/>
        <end position="58"/>
    </location>
</feature>
<dbReference type="EMBL" id="BAAAVA010000060">
    <property type="protein sequence ID" value="GAA2938237.1"/>
    <property type="molecule type" value="Genomic_DNA"/>
</dbReference>
<accession>A0ABP6JN92</accession>
<reference evidence="4" key="1">
    <citation type="journal article" date="2019" name="Int. J. Syst. Evol. Microbiol.">
        <title>The Global Catalogue of Microorganisms (GCM) 10K type strain sequencing project: providing services to taxonomists for standard genome sequencing and annotation.</title>
        <authorList>
            <consortium name="The Broad Institute Genomics Platform"/>
            <consortium name="The Broad Institute Genome Sequencing Center for Infectious Disease"/>
            <person name="Wu L."/>
            <person name="Ma J."/>
        </authorList>
    </citation>
    <scope>NUCLEOTIDE SEQUENCE [LARGE SCALE GENOMIC DNA]</scope>
    <source>
        <strain evidence="4">JCM 9650</strain>
    </source>
</reference>
<gene>
    <name evidence="3" type="ORF">GCM10010478_44870</name>
</gene>
<dbReference type="Proteomes" id="UP001501423">
    <property type="component" value="Unassembled WGS sequence"/>
</dbReference>
<evidence type="ECO:0000259" key="2">
    <source>
        <dbReference type="SMART" id="SM00471"/>
    </source>
</evidence>
<sequence>MSPPSVPRRALTGAAAAPVTPSNGPHDPRVPASGVITGSREKTGGGNSPRPSGSTPTRPKTPPPAPTCGCYAPGVRIPGPEEIRALHAKHAPTAEAFASVHRHCELVWSIAEQLLASPRLSRLDAELVRAGCLLHDIGVYRLYGEDGRLDHKNYIRHGLLGQELLESEGHPAALCRFCSHHTGVGLTRQDVVSQNLPVPPADYLAETPEERLVMYADKFHSKSHPDRFLTPDAYAAHVRRFGEEKVFAFQALRDEFGDPDLALLTPHVEPLTPRVGPPPVSG</sequence>
<feature type="domain" description="HD/PDEase" evidence="2">
    <location>
        <begin position="96"/>
        <end position="231"/>
    </location>
</feature>
<dbReference type="Pfam" id="PF01966">
    <property type="entry name" value="HD"/>
    <property type="match status" value="1"/>
</dbReference>
<dbReference type="InterPro" id="IPR006674">
    <property type="entry name" value="HD_domain"/>
</dbReference>
<feature type="region of interest" description="Disordered" evidence="1">
    <location>
        <begin position="1"/>
        <end position="68"/>
    </location>
</feature>
<evidence type="ECO:0000313" key="4">
    <source>
        <dbReference type="Proteomes" id="UP001501423"/>
    </source>
</evidence>
<dbReference type="CDD" id="cd00077">
    <property type="entry name" value="HDc"/>
    <property type="match status" value="1"/>
</dbReference>
<dbReference type="InterPro" id="IPR003607">
    <property type="entry name" value="HD/PDEase_dom"/>
</dbReference>
<organism evidence="3 4">
    <name type="scientific">Streptomyces erythrogriseus</name>
    <dbReference type="NCBI Taxonomy" id="284027"/>
    <lineage>
        <taxon>Bacteria</taxon>
        <taxon>Bacillati</taxon>
        <taxon>Actinomycetota</taxon>
        <taxon>Actinomycetes</taxon>
        <taxon>Kitasatosporales</taxon>
        <taxon>Streptomycetaceae</taxon>
        <taxon>Streptomyces</taxon>
        <taxon>Streptomyces griseoincarnatus group</taxon>
    </lineage>
</organism>
<dbReference type="SMART" id="SM00471">
    <property type="entry name" value="HDc"/>
    <property type="match status" value="1"/>
</dbReference>
<dbReference type="Gene3D" id="1.10.3210.10">
    <property type="entry name" value="Hypothetical protein af1432"/>
    <property type="match status" value="1"/>
</dbReference>
<evidence type="ECO:0000256" key="1">
    <source>
        <dbReference type="SAM" id="MobiDB-lite"/>
    </source>
</evidence>
<keyword evidence="4" id="KW-1185">Reference proteome</keyword>
<name>A0ABP6JN92_9ACTN</name>
<protein>
    <recommendedName>
        <fullName evidence="2">HD/PDEase domain-containing protein</fullName>
    </recommendedName>
</protein>
<dbReference type="NCBIfam" id="TIGR00277">
    <property type="entry name" value="HDIG"/>
    <property type="match status" value="1"/>
</dbReference>
<comment type="caution">
    <text evidence="3">The sequence shown here is derived from an EMBL/GenBank/DDBJ whole genome shotgun (WGS) entry which is preliminary data.</text>
</comment>